<evidence type="ECO:0000313" key="2">
    <source>
        <dbReference type="EMBL" id="QDT60023.1"/>
    </source>
</evidence>
<feature type="region of interest" description="Disordered" evidence="1">
    <location>
        <begin position="1"/>
        <end position="21"/>
    </location>
</feature>
<evidence type="ECO:0000313" key="3">
    <source>
        <dbReference type="Proteomes" id="UP000315003"/>
    </source>
</evidence>
<accession>A0A517SVA1</accession>
<name>A0A517SVA1_9BACT</name>
<organism evidence="2 3">
    <name type="scientific">Stieleria bergensis</name>
    <dbReference type="NCBI Taxonomy" id="2528025"/>
    <lineage>
        <taxon>Bacteria</taxon>
        <taxon>Pseudomonadati</taxon>
        <taxon>Planctomycetota</taxon>
        <taxon>Planctomycetia</taxon>
        <taxon>Pirellulales</taxon>
        <taxon>Pirellulaceae</taxon>
        <taxon>Stieleria</taxon>
    </lineage>
</organism>
<dbReference type="Proteomes" id="UP000315003">
    <property type="component" value="Chromosome"/>
</dbReference>
<gene>
    <name evidence="2" type="ORF">SV7mr_25390</name>
</gene>
<keyword evidence="3" id="KW-1185">Reference proteome</keyword>
<reference evidence="2 3" key="1">
    <citation type="submission" date="2019-02" db="EMBL/GenBank/DDBJ databases">
        <title>Deep-cultivation of Planctomycetes and their phenomic and genomic characterization uncovers novel biology.</title>
        <authorList>
            <person name="Wiegand S."/>
            <person name="Jogler M."/>
            <person name="Boedeker C."/>
            <person name="Pinto D."/>
            <person name="Vollmers J."/>
            <person name="Rivas-Marin E."/>
            <person name="Kohn T."/>
            <person name="Peeters S.H."/>
            <person name="Heuer A."/>
            <person name="Rast P."/>
            <person name="Oberbeckmann S."/>
            <person name="Bunk B."/>
            <person name="Jeske O."/>
            <person name="Meyerdierks A."/>
            <person name="Storesund J.E."/>
            <person name="Kallscheuer N."/>
            <person name="Luecker S."/>
            <person name="Lage O.M."/>
            <person name="Pohl T."/>
            <person name="Merkel B.J."/>
            <person name="Hornburger P."/>
            <person name="Mueller R.-W."/>
            <person name="Bruemmer F."/>
            <person name="Labrenz M."/>
            <person name="Spormann A.M."/>
            <person name="Op den Camp H."/>
            <person name="Overmann J."/>
            <person name="Amann R."/>
            <person name="Jetten M.S.M."/>
            <person name="Mascher T."/>
            <person name="Medema M.H."/>
            <person name="Devos D.P."/>
            <person name="Kaster A.-K."/>
            <person name="Ovreas L."/>
            <person name="Rohde M."/>
            <person name="Galperin M.Y."/>
            <person name="Jogler C."/>
        </authorList>
    </citation>
    <scope>NUCLEOTIDE SEQUENCE [LARGE SCALE GENOMIC DNA]</scope>
    <source>
        <strain evidence="2 3">SV_7m_r</strain>
    </source>
</reference>
<dbReference type="EMBL" id="CP036272">
    <property type="protein sequence ID" value="QDT60023.1"/>
    <property type="molecule type" value="Genomic_DNA"/>
</dbReference>
<proteinExistence type="predicted"/>
<dbReference type="AlphaFoldDB" id="A0A517SVA1"/>
<sequence length="76" mass="8097">MMKPASRARKIRNSGGIVNETGPGLSGGCMWLIRAIVGQIAELLSAVDFNLPSRTALASVTETPRCRVTARADDKI</sequence>
<evidence type="ECO:0000256" key="1">
    <source>
        <dbReference type="SAM" id="MobiDB-lite"/>
    </source>
</evidence>
<protein>
    <submittedName>
        <fullName evidence="2">Uncharacterized protein</fullName>
    </submittedName>
</protein>
<feature type="compositionally biased region" description="Basic residues" evidence="1">
    <location>
        <begin position="1"/>
        <end position="12"/>
    </location>
</feature>